<dbReference type="Proteomes" id="UP000011115">
    <property type="component" value="Unassembled WGS sequence"/>
</dbReference>
<sequence length="58" mass="6158">MWDLPKVSSASHLRPVLLDPSSVGGVTVSLLAHAVGAAIPTIQMLHQLMLVGARMWVV</sequence>
<keyword evidence="1" id="KW-1133">Transmembrane helix</keyword>
<organism evidence="2 3">
    <name type="scientific">Solanum tuberosum</name>
    <name type="common">Potato</name>
    <dbReference type="NCBI Taxonomy" id="4113"/>
    <lineage>
        <taxon>Eukaryota</taxon>
        <taxon>Viridiplantae</taxon>
        <taxon>Streptophyta</taxon>
        <taxon>Embryophyta</taxon>
        <taxon>Tracheophyta</taxon>
        <taxon>Spermatophyta</taxon>
        <taxon>Magnoliopsida</taxon>
        <taxon>eudicotyledons</taxon>
        <taxon>Gunneridae</taxon>
        <taxon>Pentapetalae</taxon>
        <taxon>asterids</taxon>
        <taxon>lamiids</taxon>
        <taxon>Solanales</taxon>
        <taxon>Solanaceae</taxon>
        <taxon>Solanoideae</taxon>
        <taxon>Solaneae</taxon>
        <taxon>Solanum</taxon>
    </lineage>
</organism>
<dbReference type="OrthoDB" id="6738456at2759"/>
<evidence type="ECO:0000313" key="2">
    <source>
        <dbReference type="EnsemblPlants" id="PGSC0003DMT400013027"/>
    </source>
</evidence>
<evidence type="ECO:0000256" key="1">
    <source>
        <dbReference type="SAM" id="Phobius"/>
    </source>
</evidence>
<feature type="transmembrane region" description="Helical" evidence="1">
    <location>
        <begin position="23"/>
        <end position="45"/>
    </location>
</feature>
<keyword evidence="3" id="KW-1185">Reference proteome</keyword>
<evidence type="ECO:0000313" key="3">
    <source>
        <dbReference type="Proteomes" id="UP000011115"/>
    </source>
</evidence>
<dbReference type="AlphaFoldDB" id="M1A266"/>
<proteinExistence type="predicted"/>
<gene>
    <name evidence="2" type="primary">LOC102587786</name>
</gene>
<dbReference type="HOGENOM" id="CLU_2982865_0_0_1"/>
<keyword evidence="1" id="KW-0812">Transmembrane</keyword>
<keyword evidence="1" id="KW-0472">Membrane</keyword>
<reference evidence="3" key="1">
    <citation type="journal article" date="2011" name="Nature">
        <title>Genome sequence and analysis of the tuber crop potato.</title>
        <authorList>
            <consortium name="The Potato Genome Sequencing Consortium"/>
        </authorList>
    </citation>
    <scope>NUCLEOTIDE SEQUENCE [LARGE SCALE GENOMIC DNA]</scope>
    <source>
        <strain evidence="3">cv. DM1-3 516 R44</strain>
    </source>
</reference>
<dbReference type="ExpressionAtlas" id="M1A266">
    <property type="expression patterns" value="baseline"/>
</dbReference>
<dbReference type="Gramene" id="PGSC0003DMT400013027">
    <property type="protein sequence ID" value="PGSC0003DMT400013027"/>
    <property type="gene ID" value="PGSC0003DMG400005075"/>
</dbReference>
<protein>
    <submittedName>
        <fullName evidence="2">Gaba(A) receptor-associated protein</fullName>
    </submittedName>
</protein>
<dbReference type="EnsemblPlants" id="PGSC0003DMT400013027">
    <property type="protein sequence ID" value="PGSC0003DMT400013027"/>
    <property type="gene ID" value="PGSC0003DMG400005075"/>
</dbReference>
<accession>M1A266</accession>
<name>M1A266_SOLTU</name>
<reference evidence="2" key="2">
    <citation type="submission" date="2015-06" db="UniProtKB">
        <authorList>
            <consortium name="EnsemblPlants"/>
        </authorList>
    </citation>
    <scope>IDENTIFICATION</scope>
    <source>
        <strain evidence="2">DM1-3 516 R44</strain>
    </source>
</reference>